<dbReference type="OrthoDB" id="8819837at2"/>
<gene>
    <name evidence="3" type="ORF">C8261_06850</name>
</gene>
<dbReference type="NCBIfam" id="TIGR01552">
    <property type="entry name" value="phd_fam"/>
    <property type="match status" value="1"/>
</dbReference>
<proteinExistence type="inferred from homology"/>
<dbReference type="Gene3D" id="3.40.1620.10">
    <property type="entry name" value="YefM-like domain"/>
    <property type="match status" value="1"/>
</dbReference>
<dbReference type="AlphaFoldDB" id="A0A2T4IH49"/>
<evidence type="ECO:0000313" key="4">
    <source>
        <dbReference type="Proteomes" id="UP000241193"/>
    </source>
</evidence>
<dbReference type="EMBL" id="PZKC01000004">
    <property type="protein sequence ID" value="PTD97099.1"/>
    <property type="molecule type" value="Genomic_DNA"/>
</dbReference>
<evidence type="ECO:0000256" key="1">
    <source>
        <dbReference type="ARBA" id="ARBA00009981"/>
    </source>
</evidence>
<dbReference type="Proteomes" id="UP000241193">
    <property type="component" value="Unassembled WGS sequence"/>
</dbReference>
<dbReference type="Pfam" id="PF02604">
    <property type="entry name" value="PhdYeFM_antitox"/>
    <property type="match status" value="1"/>
</dbReference>
<accession>A0A2T4IH49</accession>
<comment type="caution">
    <text evidence="3">The sequence shown here is derived from an EMBL/GenBank/DDBJ whole genome shotgun (WGS) entry which is preliminary data.</text>
</comment>
<evidence type="ECO:0000256" key="2">
    <source>
        <dbReference type="RuleBase" id="RU362080"/>
    </source>
</evidence>
<protein>
    <recommendedName>
        <fullName evidence="2">Antitoxin</fullName>
    </recommendedName>
</protein>
<name>A0A2T4IH49_9RHOO</name>
<keyword evidence="4" id="KW-1185">Reference proteome</keyword>
<dbReference type="InterPro" id="IPR036165">
    <property type="entry name" value="YefM-like_sf"/>
</dbReference>
<dbReference type="RefSeq" id="WP_107492908.1">
    <property type="nucleotide sequence ID" value="NZ_PZKC01000004.1"/>
</dbReference>
<reference evidence="3 4" key="2">
    <citation type="submission" date="2018-04" db="EMBL/GenBank/DDBJ databases">
        <title>Thauera lacus sp. nov., isolated from an saline lake in Inner Mongolia, China.</title>
        <authorList>
            <person name="Liang Q.-Y."/>
        </authorList>
    </citation>
    <scope>NUCLEOTIDE SEQUENCE [LARGE SCALE GENOMIC DNA]</scope>
    <source>
        <strain evidence="3 4">D20</strain>
    </source>
</reference>
<evidence type="ECO:0000313" key="3">
    <source>
        <dbReference type="EMBL" id="PTD97099.1"/>
    </source>
</evidence>
<dbReference type="SUPFAM" id="SSF143120">
    <property type="entry name" value="YefM-like"/>
    <property type="match status" value="1"/>
</dbReference>
<dbReference type="InterPro" id="IPR006442">
    <property type="entry name" value="Antitoxin_Phd/YefM"/>
</dbReference>
<comment type="function">
    <text evidence="2">Antitoxin component of a type II toxin-antitoxin (TA) system.</text>
</comment>
<comment type="similarity">
    <text evidence="1 2">Belongs to the phD/YefM antitoxin family.</text>
</comment>
<reference evidence="3 4" key="1">
    <citation type="submission" date="2018-03" db="EMBL/GenBank/DDBJ databases">
        <authorList>
            <person name="Keele B.F."/>
        </authorList>
    </citation>
    <scope>NUCLEOTIDE SEQUENCE [LARGE SCALE GENOMIC DNA]</scope>
    <source>
        <strain evidence="3 4">D20</strain>
    </source>
</reference>
<sequence>MNWNVAQAKQHLSEVLRLAAEEPQLIYNRNRPVAAVIPADELEAFQNWKASQQKPQRTLLEEFAILRALAGGDEDPIPEPDRFAAMRPNAFDEMLEEDDRLA</sequence>
<organism evidence="3 4">
    <name type="scientific">Pseudothauera lacus</name>
    <dbReference type="NCBI Taxonomy" id="2136175"/>
    <lineage>
        <taxon>Bacteria</taxon>
        <taxon>Pseudomonadati</taxon>
        <taxon>Pseudomonadota</taxon>
        <taxon>Betaproteobacteria</taxon>
        <taxon>Rhodocyclales</taxon>
        <taxon>Zoogloeaceae</taxon>
        <taxon>Pseudothauera</taxon>
    </lineage>
</organism>